<keyword evidence="1" id="KW-0472">Membrane</keyword>
<evidence type="ECO:0000313" key="2">
    <source>
        <dbReference type="Proteomes" id="UP000095280"/>
    </source>
</evidence>
<proteinExistence type="predicted"/>
<accession>A0A1I8HTK2</accession>
<evidence type="ECO:0000313" key="3">
    <source>
        <dbReference type="WBParaSite" id="maker-uti_cns_0008041-snap-gene-0.3-mRNA-1"/>
    </source>
</evidence>
<dbReference type="AlphaFoldDB" id="A0A1I8HTK2"/>
<reference evidence="3" key="1">
    <citation type="submission" date="2016-11" db="UniProtKB">
        <authorList>
            <consortium name="WormBaseParasite"/>
        </authorList>
    </citation>
    <scope>IDENTIFICATION</scope>
</reference>
<keyword evidence="2" id="KW-1185">Reference proteome</keyword>
<protein>
    <submittedName>
        <fullName evidence="3">TLC domain-containing protein</fullName>
    </submittedName>
</protein>
<dbReference type="PANTHER" id="PTHR39074:SF1">
    <property type="entry name" value="AGAP007547-PA"/>
    <property type="match status" value="1"/>
</dbReference>
<evidence type="ECO:0000256" key="1">
    <source>
        <dbReference type="SAM" id="Phobius"/>
    </source>
</evidence>
<feature type="transmembrane region" description="Helical" evidence="1">
    <location>
        <begin position="269"/>
        <end position="288"/>
    </location>
</feature>
<name>A0A1I8HTK2_9PLAT</name>
<keyword evidence="1" id="KW-1133">Transmembrane helix</keyword>
<dbReference type="Proteomes" id="UP000095280">
    <property type="component" value="Unplaced"/>
</dbReference>
<keyword evidence="1" id="KW-0812">Transmembrane</keyword>
<feature type="transmembrane region" description="Helical" evidence="1">
    <location>
        <begin position="159"/>
        <end position="176"/>
    </location>
</feature>
<dbReference type="WBParaSite" id="maker-uti_cns_0008041-snap-gene-0.3-mRNA-1">
    <property type="protein sequence ID" value="maker-uti_cns_0008041-snap-gene-0.3-mRNA-1"/>
    <property type="gene ID" value="maker-uti_cns_0008041-snap-gene-0.3"/>
</dbReference>
<dbReference type="PANTHER" id="PTHR39074">
    <property type="entry name" value="AGAP007547-PA"/>
    <property type="match status" value="1"/>
</dbReference>
<sequence length="289" mass="32120">NFKLRLAAATLGHTGPTLVAMATAITLLCGIPAVQHIATRHLFAKTEVDLATCAGCACWDTISVGSRETPGQHAYHSVYWNSNGCTLAMYCLTVLQALLCYKAVESLTCIVMRHGLSKLRPAFVCLTLLNIYPNYYSWWSYLMYLNEKTPMYSLIRHHMYFYASELIVAALVLHLCNVESAINRVKLSIVFCLAASHLVSGFADHYLFDPASAAVRASRLASFMHHSRNAGLMLPDLAHVLVSGRYLQPMLAKANTVEGLQLESPWSCWWRWAILLAVSMLLFCVSQAL</sequence>
<feature type="transmembrane region" description="Helical" evidence="1">
    <location>
        <begin position="122"/>
        <end position="139"/>
    </location>
</feature>
<organism evidence="2 3">
    <name type="scientific">Macrostomum lignano</name>
    <dbReference type="NCBI Taxonomy" id="282301"/>
    <lineage>
        <taxon>Eukaryota</taxon>
        <taxon>Metazoa</taxon>
        <taxon>Spiralia</taxon>
        <taxon>Lophotrochozoa</taxon>
        <taxon>Platyhelminthes</taxon>
        <taxon>Rhabditophora</taxon>
        <taxon>Macrostomorpha</taxon>
        <taxon>Macrostomida</taxon>
        <taxon>Macrostomidae</taxon>
        <taxon>Macrostomum</taxon>
    </lineage>
</organism>
<feature type="transmembrane region" description="Helical" evidence="1">
    <location>
        <begin position="188"/>
        <end position="208"/>
    </location>
</feature>